<reference evidence="4 5" key="1">
    <citation type="submission" date="2016-08" db="EMBL/GenBank/DDBJ databases">
        <title>A Parts List for Fungal Cellulosomes Revealed by Comparative Genomics.</title>
        <authorList>
            <consortium name="DOE Joint Genome Institute"/>
            <person name="Haitjema C.H."/>
            <person name="Gilmore S.P."/>
            <person name="Henske J.K."/>
            <person name="Solomon K.V."/>
            <person name="De Groot R."/>
            <person name="Kuo A."/>
            <person name="Mondo S.J."/>
            <person name="Salamov A.A."/>
            <person name="Labutti K."/>
            <person name="Zhao Z."/>
            <person name="Chiniquy J."/>
            <person name="Barry K."/>
            <person name="Brewer H.M."/>
            <person name="Purvine S.O."/>
            <person name="Wright A.T."/>
            <person name="Boxma B."/>
            <person name="Van Alen T."/>
            <person name="Hackstein J.H."/>
            <person name="Baker S.E."/>
            <person name="Grigoriev I.V."/>
            <person name="O'Malley M.A."/>
        </authorList>
    </citation>
    <scope>NUCLEOTIDE SEQUENCE [LARGE SCALE GENOMIC DNA]</scope>
    <source>
        <strain evidence="4 5">S4</strain>
    </source>
</reference>
<evidence type="ECO:0000313" key="5">
    <source>
        <dbReference type="Proteomes" id="UP000193944"/>
    </source>
</evidence>
<feature type="transmembrane region" description="Helical" evidence="3">
    <location>
        <begin position="12"/>
        <end position="32"/>
    </location>
</feature>
<dbReference type="AlphaFoldDB" id="A0A1Y1XAR4"/>
<comment type="caution">
    <text evidence="4">The sequence shown here is derived from an EMBL/GenBank/DDBJ whole genome shotgun (WGS) entry which is preliminary data.</text>
</comment>
<gene>
    <name evidence="4" type="ORF">BCR32DRAFT_278836</name>
</gene>
<sequence>MNKYISNKYFWFTLYIIISSINVVYGNGWSIVTPRKDQLYQDGSNIDVCWKCEGDDASCNQNITITLHGQNSTDFNSGYILGDKLPSTTVCYSYSIKDLNKDIVKNGPKKVMIWDSKKNLLIESEEFLINRKTKTTFNFGKLSYIVIGAAVVIPVVLVLMFNYKKKAAAIPMGSRSLPSLTVNRRKTYEPPIKSYRESWIELPQANISAESIEEVYDYDLLEEAEEAAKSMGLLDKVWKAKKTFIPSRDDELLIRVGDELIVREIYDDLWCYGQNKTLFEEKEAKENRKIEYNNDLSVQENEELAMFGMFPSVVLPIEFKNLKVTKETIQSIREASVAAEPIHDDEENEDIVLKKDPNSVVIKIPSPPENMILPVNNLKRSTSLRSSLHRRATQRTNISISSTPAPSSKSIQPLQPLQPMPPLPTSTQAPPKSAE</sequence>
<feature type="region of interest" description="Disordered" evidence="2">
    <location>
        <begin position="385"/>
        <end position="435"/>
    </location>
</feature>
<proteinExistence type="predicted"/>
<dbReference type="OrthoDB" id="2140685at2759"/>
<dbReference type="Proteomes" id="UP000193944">
    <property type="component" value="Unassembled WGS sequence"/>
</dbReference>
<dbReference type="InterPro" id="IPR036028">
    <property type="entry name" value="SH3-like_dom_sf"/>
</dbReference>
<reference evidence="4 5" key="2">
    <citation type="submission" date="2016-08" db="EMBL/GenBank/DDBJ databases">
        <title>Pervasive Adenine N6-methylation of Active Genes in Fungi.</title>
        <authorList>
            <consortium name="DOE Joint Genome Institute"/>
            <person name="Mondo S.J."/>
            <person name="Dannebaum R.O."/>
            <person name="Kuo R.C."/>
            <person name="Labutti K."/>
            <person name="Haridas S."/>
            <person name="Kuo A."/>
            <person name="Salamov A."/>
            <person name="Ahrendt S.R."/>
            <person name="Lipzen A."/>
            <person name="Sullivan W."/>
            <person name="Andreopoulos W.B."/>
            <person name="Clum A."/>
            <person name="Lindquist E."/>
            <person name="Daum C."/>
            <person name="Ramamoorthy G.K."/>
            <person name="Gryganskyi A."/>
            <person name="Culley D."/>
            <person name="Magnuson J.K."/>
            <person name="James T.Y."/>
            <person name="O'Malley M.A."/>
            <person name="Stajich J.E."/>
            <person name="Spatafora J.W."/>
            <person name="Visel A."/>
            <person name="Grigoriev I.V."/>
        </authorList>
    </citation>
    <scope>NUCLEOTIDE SEQUENCE [LARGE SCALE GENOMIC DNA]</scope>
    <source>
        <strain evidence="4 5">S4</strain>
    </source>
</reference>
<keyword evidence="1" id="KW-0175">Coiled coil</keyword>
<evidence type="ECO:0008006" key="6">
    <source>
        <dbReference type="Google" id="ProtNLM"/>
    </source>
</evidence>
<feature type="compositionally biased region" description="Polar residues" evidence="2">
    <location>
        <begin position="425"/>
        <end position="435"/>
    </location>
</feature>
<name>A0A1Y1XAR4_9FUNG</name>
<keyword evidence="3" id="KW-0812">Transmembrane</keyword>
<dbReference type="Gene3D" id="2.30.30.40">
    <property type="entry name" value="SH3 Domains"/>
    <property type="match status" value="1"/>
</dbReference>
<feature type="compositionally biased region" description="Low complexity" evidence="2">
    <location>
        <begin position="398"/>
        <end position="415"/>
    </location>
</feature>
<feature type="coiled-coil region" evidence="1">
    <location>
        <begin position="275"/>
        <end position="302"/>
    </location>
</feature>
<feature type="transmembrane region" description="Helical" evidence="3">
    <location>
        <begin position="142"/>
        <end position="163"/>
    </location>
</feature>
<evidence type="ECO:0000256" key="3">
    <source>
        <dbReference type="SAM" id="Phobius"/>
    </source>
</evidence>
<organism evidence="4 5">
    <name type="scientific">Anaeromyces robustus</name>
    <dbReference type="NCBI Taxonomy" id="1754192"/>
    <lineage>
        <taxon>Eukaryota</taxon>
        <taxon>Fungi</taxon>
        <taxon>Fungi incertae sedis</taxon>
        <taxon>Chytridiomycota</taxon>
        <taxon>Chytridiomycota incertae sedis</taxon>
        <taxon>Neocallimastigomycetes</taxon>
        <taxon>Neocallimastigales</taxon>
        <taxon>Neocallimastigaceae</taxon>
        <taxon>Anaeromyces</taxon>
    </lineage>
</organism>
<evidence type="ECO:0000313" key="4">
    <source>
        <dbReference type="EMBL" id="ORX82526.1"/>
    </source>
</evidence>
<dbReference type="EMBL" id="MCFG01000093">
    <property type="protein sequence ID" value="ORX82526.1"/>
    <property type="molecule type" value="Genomic_DNA"/>
</dbReference>
<keyword evidence="3" id="KW-1133">Transmembrane helix</keyword>
<evidence type="ECO:0000256" key="1">
    <source>
        <dbReference type="SAM" id="Coils"/>
    </source>
</evidence>
<keyword evidence="5" id="KW-1185">Reference proteome</keyword>
<keyword evidence="3" id="KW-0472">Membrane</keyword>
<accession>A0A1Y1XAR4</accession>
<evidence type="ECO:0000256" key="2">
    <source>
        <dbReference type="SAM" id="MobiDB-lite"/>
    </source>
</evidence>
<protein>
    <recommendedName>
        <fullName evidence="6">SH3 domain-containing protein</fullName>
    </recommendedName>
</protein>
<dbReference type="SUPFAM" id="SSF50044">
    <property type="entry name" value="SH3-domain"/>
    <property type="match status" value="1"/>
</dbReference>